<keyword evidence="1" id="KW-1133">Transmembrane helix</keyword>
<evidence type="ECO:0000256" key="1">
    <source>
        <dbReference type="SAM" id="Phobius"/>
    </source>
</evidence>
<name>A0A259TZP1_9BACT</name>
<feature type="transmembrane region" description="Helical" evidence="1">
    <location>
        <begin position="424"/>
        <end position="441"/>
    </location>
</feature>
<dbReference type="InterPro" id="IPR029044">
    <property type="entry name" value="Nucleotide-diphossugar_trans"/>
</dbReference>
<feature type="transmembrane region" description="Helical" evidence="1">
    <location>
        <begin position="331"/>
        <end position="352"/>
    </location>
</feature>
<feature type="transmembrane region" description="Helical" evidence="1">
    <location>
        <begin position="305"/>
        <end position="324"/>
    </location>
</feature>
<dbReference type="Pfam" id="PF00535">
    <property type="entry name" value="Glycos_transf_2"/>
    <property type="match status" value="1"/>
</dbReference>
<dbReference type="InterPro" id="IPR001173">
    <property type="entry name" value="Glyco_trans_2-like"/>
</dbReference>
<keyword evidence="1" id="KW-0472">Membrane</keyword>
<dbReference type="CDD" id="cd04186">
    <property type="entry name" value="GT_2_like_c"/>
    <property type="match status" value="1"/>
</dbReference>
<feature type="transmembrane region" description="Helical" evidence="1">
    <location>
        <begin position="396"/>
        <end position="418"/>
    </location>
</feature>
<feature type="domain" description="Glycosyltransferase 2-like" evidence="2">
    <location>
        <begin position="19"/>
        <end position="200"/>
    </location>
</feature>
<dbReference type="Pfam" id="PF13727">
    <property type="entry name" value="CoA_binding_3"/>
    <property type="match status" value="1"/>
</dbReference>
<sequence>MRVALSPTPATEVAPVDVSVVIVTYNVREFLEQALESVQRASGGLSVETWVVDNDSADGSVEMVRSRFPDVHVIANEENVGFATANNQALRRARGRYALVLNPDTLLQEDTLRELVGFMDAHPDTGAAGCRILNPDGTFAPESRRAFPTPAVAFFRLTGLSRLFPNSPTFGRYNLTYLPQDEVCEVDALSGSCMMVRRDAILDREGAAPEASGDGAPADAAAHAAGLFDEAFFMYGEDLDWCYRIQQAGWKIRYTPATQIVHYKGESTKKGDLRYVRLFYGAMLRFVEKHLTGGGQSALGRAGSWLLALGLRLGILGRAAVAALSRLGSALAPPAADAGLGWIALAIAALLWSLPRGFAFDADFYAVVLPLYALALVLGVGGAGGYGRRKRRIRPVLIGAGVGFLAVATVSFLVPLVAFSRATVLTGFALGMVFLIAKRLLSRRGVTGPRRALVVGSSAEADRLRRLAQGRLHLDIVGYVGDRDDASGARGPEPGESVPHAGPARQLRDLVRLYDASEVVFAADALTNTAILSGMRALGDLPVELKILAQHRDRIIGKASVEDLSAPLVSAERAVAPLRSPLARRAFEVPVALVGIAVHPLLKPLARRAPASSLRRRLAHFTARMPSVLSGRRALVGYDPAGTHPPEAWGLRPGVVSILDTLDTPPTTIVEAHRAYWGYARNQSLALDLDVLLKALARTS</sequence>
<dbReference type="Proteomes" id="UP000216446">
    <property type="component" value="Unassembled WGS sequence"/>
</dbReference>
<evidence type="ECO:0000313" key="3">
    <source>
        <dbReference type="EMBL" id="OZC03245.1"/>
    </source>
</evidence>
<organism evidence="3 4">
    <name type="scientific">Rubricoccus marinus</name>
    <dbReference type="NCBI Taxonomy" id="716817"/>
    <lineage>
        <taxon>Bacteria</taxon>
        <taxon>Pseudomonadati</taxon>
        <taxon>Rhodothermota</taxon>
        <taxon>Rhodothermia</taxon>
        <taxon>Rhodothermales</taxon>
        <taxon>Rubricoccaceae</taxon>
        <taxon>Rubricoccus</taxon>
    </lineage>
</organism>
<reference evidence="3 4" key="1">
    <citation type="submission" date="2016-11" db="EMBL/GenBank/DDBJ databases">
        <title>Study of marine rhodopsin-containing bacteria.</title>
        <authorList>
            <person name="Yoshizawa S."/>
            <person name="Kumagai Y."/>
            <person name="Kogure K."/>
        </authorList>
    </citation>
    <scope>NUCLEOTIDE SEQUENCE [LARGE SCALE GENOMIC DNA]</scope>
    <source>
        <strain evidence="3 4">SG-29</strain>
    </source>
</reference>
<comment type="caution">
    <text evidence="3">The sequence shown here is derived from an EMBL/GenBank/DDBJ whole genome shotgun (WGS) entry which is preliminary data.</text>
</comment>
<dbReference type="InParanoid" id="A0A259TZP1"/>
<dbReference type="PANTHER" id="PTHR43179">
    <property type="entry name" value="RHAMNOSYLTRANSFERASE WBBL"/>
    <property type="match status" value="1"/>
</dbReference>
<protein>
    <recommendedName>
        <fullName evidence="2">Glycosyltransferase 2-like domain-containing protein</fullName>
    </recommendedName>
</protein>
<evidence type="ECO:0000313" key="4">
    <source>
        <dbReference type="Proteomes" id="UP000216446"/>
    </source>
</evidence>
<keyword evidence="4" id="KW-1185">Reference proteome</keyword>
<evidence type="ECO:0000259" key="2">
    <source>
        <dbReference type="Pfam" id="PF00535"/>
    </source>
</evidence>
<dbReference type="RefSeq" id="WP_094548394.1">
    <property type="nucleotide sequence ID" value="NZ_MQWB01000001.1"/>
</dbReference>
<dbReference type="Gene3D" id="3.40.50.720">
    <property type="entry name" value="NAD(P)-binding Rossmann-like Domain"/>
    <property type="match status" value="1"/>
</dbReference>
<dbReference type="OrthoDB" id="9771846at2"/>
<gene>
    <name evidence="3" type="ORF">BSZ36_09815</name>
</gene>
<dbReference type="EMBL" id="MQWB01000001">
    <property type="protein sequence ID" value="OZC03245.1"/>
    <property type="molecule type" value="Genomic_DNA"/>
</dbReference>
<dbReference type="Gene3D" id="3.90.550.10">
    <property type="entry name" value="Spore Coat Polysaccharide Biosynthesis Protein SpsA, Chain A"/>
    <property type="match status" value="1"/>
</dbReference>
<feature type="transmembrane region" description="Helical" evidence="1">
    <location>
        <begin position="364"/>
        <end position="384"/>
    </location>
</feature>
<dbReference type="SUPFAM" id="SSF53448">
    <property type="entry name" value="Nucleotide-diphospho-sugar transferases"/>
    <property type="match status" value="1"/>
</dbReference>
<keyword evidence="1" id="KW-0812">Transmembrane</keyword>
<dbReference type="PANTHER" id="PTHR43179:SF7">
    <property type="entry name" value="RHAMNOSYLTRANSFERASE WBBL"/>
    <property type="match status" value="1"/>
</dbReference>
<dbReference type="AlphaFoldDB" id="A0A259TZP1"/>
<accession>A0A259TZP1</accession>
<proteinExistence type="predicted"/>